<dbReference type="SUPFAM" id="SSF56112">
    <property type="entry name" value="Protein kinase-like (PK-like)"/>
    <property type="match status" value="1"/>
</dbReference>
<dbReference type="GO" id="GO:0004672">
    <property type="term" value="F:protein kinase activity"/>
    <property type="evidence" value="ECO:0007669"/>
    <property type="project" value="InterPro"/>
</dbReference>
<dbReference type="Gene3D" id="1.10.510.10">
    <property type="entry name" value="Transferase(Phosphotransferase) domain 1"/>
    <property type="match status" value="1"/>
</dbReference>
<proteinExistence type="predicted"/>
<evidence type="ECO:0000259" key="2">
    <source>
        <dbReference type="PROSITE" id="PS50011"/>
    </source>
</evidence>
<evidence type="ECO:0000313" key="3">
    <source>
        <dbReference type="EMBL" id="KAK4466063.1"/>
    </source>
</evidence>
<evidence type="ECO:0000256" key="1">
    <source>
        <dbReference type="SAM" id="MobiDB-lite"/>
    </source>
</evidence>
<accession>A0AAV9I2V6</accession>
<dbReference type="Pfam" id="PF00069">
    <property type="entry name" value="Pkinase"/>
    <property type="match status" value="1"/>
</dbReference>
<dbReference type="GO" id="GO:0005524">
    <property type="term" value="F:ATP binding"/>
    <property type="evidence" value="ECO:0007669"/>
    <property type="project" value="InterPro"/>
</dbReference>
<dbReference type="InterPro" id="IPR011009">
    <property type="entry name" value="Kinase-like_dom_sf"/>
</dbReference>
<keyword evidence="3" id="KW-0418">Kinase</keyword>
<feature type="region of interest" description="Disordered" evidence="1">
    <location>
        <begin position="16"/>
        <end position="37"/>
    </location>
</feature>
<dbReference type="AlphaFoldDB" id="A0AAV9I2V6"/>
<feature type="region of interest" description="Disordered" evidence="1">
    <location>
        <begin position="216"/>
        <end position="240"/>
    </location>
</feature>
<feature type="domain" description="Protein kinase" evidence="2">
    <location>
        <begin position="1"/>
        <end position="338"/>
    </location>
</feature>
<sequence length="338" mass="38197">MPTISAAAIHQILDHEQQQAQPPKYHSSFSSSSAARPHDKPAFPFPWIIDDDDPILDFPSEKWIASMIGNTGLLYRFSGDLIYKTNVTPREADLMESAGSDLTMRLLSRVIWSGSRPDEGTKAVIMEAGKLFRGSRIPEQKRPTVAVEMFRILEKLHGRGIVHGNVRESNFLWSRKDGRLRIVDFSCARLIEEDAGRWNSKHVSSAYMTPARLAVREERQPQQQGAQGGGGPGQPQKPLPAPTVFDDYYALAITLWAFYTGKPPGSRQFNQVNIRRSDLAEVRDDMIRGWIRKVFRMAGCKFVAPPSDPHPRRETKGGVQGQLQEQEQLKRQQRHSSR</sequence>
<organism evidence="3 4">
    <name type="scientific">Cladorrhinum samala</name>
    <dbReference type="NCBI Taxonomy" id="585594"/>
    <lineage>
        <taxon>Eukaryota</taxon>
        <taxon>Fungi</taxon>
        <taxon>Dikarya</taxon>
        <taxon>Ascomycota</taxon>
        <taxon>Pezizomycotina</taxon>
        <taxon>Sordariomycetes</taxon>
        <taxon>Sordariomycetidae</taxon>
        <taxon>Sordariales</taxon>
        <taxon>Podosporaceae</taxon>
        <taxon>Cladorrhinum</taxon>
    </lineage>
</organism>
<dbReference type="Proteomes" id="UP001321749">
    <property type="component" value="Unassembled WGS sequence"/>
</dbReference>
<dbReference type="InterPro" id="IPR000719">
    <property type="entry name" value="Prot_kinase_dom"/>
</dbReference>
<dbReference type="PROSITE" id="PS50011">
    <property type="entry name" value="PROTEIN_KINASE_DOM"/>
    <property type="match status" value="1"/>
</dbReference>
<dbReference type="EMBL" id="MU864934">
    <property type="protein sequence ID" value="KAK4466063.1"/>
    <property type="molecule type" value="Genomic_DNA"/>
</dbReference>
<reference evidence="3" key="2">
    <citation type="submission" date="2023-06" db="EMBL/GenBank/DDBJ databases">
        <authorList>
            <consortium name="Lawrence Berkeley National Laboratory"/>
            <person name="Mondo S.J."/>
            <person name="Hensen N."/>
            <person name="Bonometti L."/>
            <person name="Westerberg I."/>
            <person name="Brannstrom I.O."/>
            <person name="Guillou S."/>
            <person name="Cros-Aarteil S."/>
            <person name="Calhoun S."/>
            <person name="Haridas S."/>
            <person name="Kuo A."/>
            <person name="Pangilinan J."/>
            <person name="Riley R."/>
            <person name="Labutti K."/>
            <person name="Andreopoulos B."/>
            <person name="Lipzen A."/>
            <person name="Chen C."/>
            <person name="Yanf M."/>
            <person name="Daum C."/>
            <person name="Ng V."/>
            <person name="Clum A."/>
            <person name="Steindorff A."/>
            <person name="Ohm R."/>
            <person name="Martin F."/>
            <person name="Silar P."/>
            <person name="Natvig D."/>
            <person name="Lalanne C."/>
            <person name="Gautier V."/>
            <person name="Ament-Velasquez S.L."/>
            <person name="Kruys A."/>
            <person name="Hutchinson M.I."/>
            <person name="Powell A.J."/>
            <person name="Barry K."/>
            <person name="Miller A.N."/>
            <person name="Grigoriev I.V."/>
            <person name="Debuchy R."/>
            <person name="Gladieux P."/>
            <person name="Thoren M.H."/>
            <person name="Johannesson H."/>
        </authorList>
    </citation>
    <scope>NUCLEOTIDE SEQUENCE</scope>
    <source>
        <strain evidence="3">PSN324</strain>
    </source>
</reference>
<feature type="region of interest" description="Disordered" evidence="1">
    <location>
        <begin position="303"/>
        <end position="338"/>
    </location>
</feature>
<reference evidence="3" key="1">
    <citation type="journal article" date="2023" name="Mol. Phylogenet. Evol.">
        <title>Genome-scale phylogeny and comparative genomics of the fungal order Sordariales.</title>
        <authorList>
            <person name="Hensen N."/>
            <person name="Bonometti L."/>
            <person name="Westerberg I."/>
            <person name="Brannstrom I.O."/>
            <person name="Guillou S."/>
            <person name="Cros-Aarteil S."/>
            <person name="Calhoun S."/>
            <person name="Haridas S."/>
            <person name="Kuo A."/>
            <person name="Mondo S."/>
            <person name="Pangilinan J."/>
            <person name="Riley R."/>
            <person name="LaButti K."/>
            <person name="Andreopoulos B."/>
            <person name="Lipzen A."/>
            <person name="Chen C."/>
            <person name="Yan M."/>
            <person name="Daum C."/>
            <person name="Ng V."/>
            <person name="Clum A."/>
            <person name="Steindorff A."/>
            <person name="Ohm R.A."/>
            <person name="Martin F."/>
            <person name="Silar P."/>
            <person name="Natvig D.O."/>
            <person name="Lalanne C."/>
            <person name="Gautier V."/>
            <person name="Ament-Velasquez S.L."/>
            <person name="Kruys A."/>
            <person name="Hutchinson M.I."/>
            <person name="Powell A.J."/>
            <person name="Barry K."/>
            <person name="Miller A.N."/>
            <person name="Grigoriev I.V."/>
            <person name="Debuchy R."/>
            <person name="Gladieux P."/>
            <person name="Hiltunen Thoren M."/>
            <person name="Johannesson H."/>
        </authorList>
    </citation>
    <scope>NUCLEOTIDE SEQUENCE</scope>
    <source>
        <strain evidence="3">PSN324</strain>
    </source>
</reference>
<evidence type="ECO:0000313" key="4">
    <source>
        <dbReference type="Proteomes" id="UP001321749"/>
    </source>
</evidence>
<comment type="caution">
    <text evidence="3">The sequence shown here is derived from an EMBL/GenBank/DDBJ whole genome shotgun (WGS) entry which is preliminary data.</text>
</comment>
<gene>
    <name evidence="3" type="ORF">QBC42DRAFT_330687</name>
</gene>
<keyword evidence="4" id="KW-1185">Reference proteome</keyword>
<keyword evidence="3" id="KW-0808">Transferase</keyword>
<protein>
    <submittedName>
        <fullName evidence="3">Kinase-like domain-containing protein</fullName>
    </submittedName>
</protein>
<name>A0AAV9I2V6_9PEZI</name>